<evidence type="ECO:0000313" key="19">
    <source>
        <dbReference type="EMBL" id="ROR93853.1"/>
    </source>
</evidence>
<evidence type="ECO:0000256" key="17">
    <source>
        <dbReference type="SAM" id="MobiDB-lite"/>
    </source>
</evidence>
<comment type="subcellular location">
    <subcellularLocation>
        <location evidence="1 16">Cytoplasm</location>
    </subcellularLocation>
</comment>
<dbReference type="FunFam" id="3.30.1490.100:FF:000004">
    <property type="entry name" value="DNA polymerase IV"/>
    <property type="match status" value="1"/>
</dbReference>
<dbReference type="NCBIfam" id="NF002677">
    <property type="entry name" value="PRK02406.1"/>
    <property type="match status" value="1"/>
</dbReference>
<dbReference type="InterPro" id="IPR050116">
    <property type="entry name" value="DNA_polymerase-Y"/>
</dbReference>
<dbReference type="GO" id="GO:0000287">
    <property type="term" value="F:magnesium ion binding"/>
    <property type="evidence" value="ECO:0007669"/>
    <property type="project" value="UniProtKB-UniRule"/>
</dbReference>
<reference evidence="19 20" key="1">
    <citation type="submission" date="2018-11" db="EMBL/GenBank/DDBJ databases">
        <title>Sequencing the genomes of 1000 actinobacteria strains.</title>
        <authorList>
            <person name="Klenk H.-P."/>
        </authorList>
    </citation>
    <scope>NUCLEOTIDE SEQUENCE [LARGE SCALE GENOMIC DNA]</scope>
    <source>
        <strain evidence="19 20">DSM 13521</strain>
    </source>
</reference>
<dbReference type="GO" id="GO:0009432">
    <property type="term" value="P:SOS response"/>
    <property type="evidence" value="ECO:0007669"/>
    <property type="project" value="TreeGrafter"/>
</dbReference>
<dbReference type="Gene3D" id="3.40.1170.60">
    <property type="match status" value="1"/>
</dbReference>
<evidence type="ECO:0000256" key="4">
    <source>
        <dbReference type="ARBA" id="ARBA00022490"/>
    </source>
</evidence>
<keyword evidence="20" id="KW-1185">Reference proteome</keyword>
<evidence type="ECO:0000256" key="8">
    <source>
        <dbReference type="ARBA" id="ARBA00022723"/>
    </source>
</evidence>
<keyword evidence="11 16" id="KW-0239">DNA-directed DNA polymerase</keyword>
<dbReference type="GO" id="GO:0006281">
    <property type="term" value="P:DNA repair"/>
    <property type="evidence" value="ECO:0007669"/>
    <property type="project" value="UniProtKB-UniRule"/>
</dbReference>
<dbReference type="InterPro" id="IPR053848">
    <property type="entry name" value="IMS_HHH_1"/>
</dbReference>
<sequence length="442" mass="46453">MERPEDVEGARVLPGDDTGASILHVDMDAFFASVELAERPGLRGQPLVVGGRERGVVLAATYEARAFGIRSGMPMASALARLPSVVVVPPDHERYRVVSHRVMAILADVTPLVQQVSVDEAFLDVAGARRLLGSPATIGAAIRNRIREELGLPASVGAAATMSLAKIASQRAKPDGMLVVPPEASTAFLHPLPVSVIWGVGEATGERLAELGVRTVGELAAIPLRTLAAKVGAASAHHLHELAWARDARPVTPTRVEKSVSHEHTFPTDVHDRDELARTVLAQSHAVARRLRAGGMLARGVTIKVRHADFTTLTRSRRLEVPTDVAAELYRSARGLLAALELPPIGVRLIGVRADDVTPAASTPVQPLLGGDDGAHRAIETALDDVGRRFGSRASTAASLLPARAADPAADAAPASTSDRRVRPPVVPGRSAAVADGDGRLS</sequence>
<accession>A0A3N2D260</accession>
<dbReference type="InterPro" id="IPR043502">
    <property type="entry name" value="DNA/RNA_pol_sf"/>
</dbReference>
<name>A0A3N2D260_9MICO</name>
<evidence type="ECO:0000256" key="16">
    <source>
        <dbReference type="HAMAP-Rule" id="MF_01113"/>
    </source>
</evidence>
<evidence type="ECO:0000256" key="5">
    <source>
        <dbReference type="ARBA" id="ARBA00022679"/>
    </source>
</evidence>
<keyword evidence="7 16" id="KW-0235">DNA replication</keyword>
<comment type="cofactor">
    <cofactor evidence="16">
        <name>Mg(2+)</name>
        <dbReference type="ChEBI" id="CHEBI:18420"/>
    </cofactor>
    <text evidence="16">Binds 2 magnesium ions per subunit.</text>
</comment>
<proteinExistence type="inferred from homology"/>
<keyword evidence="4 16" id="KW-0963">Cytoplasm</keyword>
<gene>
    <name evidence="16" type="primary">dinB</name>
    <name evidence="19" type="ORF">EDD28_3281</name>
</gene>
<feature type="site" description="Substrate discrimination" evidence="16">
    <location>
        <position position="31"/>
    </location>
</feature>
<evidence type="ECO:0000256" key="3">
    <source>
        <dbReference type="ARBA" id="ARBA00022457"/>
    </source>
</evidence>
<dbReference type="AlphaFoldDB" id="A0A3N2D260"/>
<dbReference type="HAMAP" id="MF_01113">
    <property type="entry name" value="DNApol_IV"/>
    <property type="match status" value="1"/>
</dbReference>
<evidence type="ECO:0000256" key="6">
    <source>
        <dbReference type="ARBA" id="ARBA00022695"/>
    </source>
</evidence>
<evidence type="ECO:0000256" key="15">
    <source>
        <dbReference type="ARBA" id="ARBA00049244"/>
    </source>
</evidence>
<feature type="binding site" evidence="16">
    <location>
        <position position="26"/>
    </location>
    <ligand>
        <name>Mg(2+)</name>
        <dbReference type="ChEBI" id="CHEBI:18420"/>
    </ligand>
</feature>
<dbReference type="EC" id="2.7.7.7" evidence="16"/>
<evidence type="ECO:0000256" key="9">
    <source>
        <dbReference type="ARBA" id="ARBA00022763"/>
    </source>
</evidence>
<dbReference type="InterPro" id="IPR036775">
    <property type="entry name" value="DNA_pol_Y-fam_lit_finger_sf"/>
</dbReference>
<dbReference type="PROSITE" id="PS50173">
    <property type="entry name" value="UMUC"/>
    <property type="match status" value="1"/>
</dbReference>
<dbReference type="EMBL" id="RKHQ01000002">
    <property type="protein sequence ID" value="ROR93853.1"/>
    <property type="molecule type" value="Genomic_DNA"/>
</dbReference>
<comment type="caution">
    <text evidence="19">The sequence shown here is derived from an EMBL/GenBank/DDBJ whole genome shotgun (WGS) entry which is preliminary data.</text>
</comment>
<keyword evidence="8 16" id="KW-0479">Metal-binding</keyword>
<evidence type="ECO:0000256" key="12">
    <source>
        <dbReference type="ARBA" id="ARBA00023125"/>
    </source>
</evidence>
<feature type="active site" evidence="16">
    <location>
        <position position="120"/>
    </location>
</feature>
<dbReference type="Pfam" id="PF21999">
    <property type="entry name" value="IMS_HHH_1"/>
    <property type="match status" value="1"/>
</dbReference>
<dbReference type="SUPFAM" id="SSF56672">
    <property type="entry name" value="DNA/RNA polymerases"/>
    <property type="match status" value="1"/>
</dbReference>
<keyword evidence="3 16" id="KW-0515">Mutator protein</keyword>
<feature type="compositionally biased region" description="Low complexity" evidence="17">
    <location>
        <begin position="402"/>
        <end position="417"/>
    </location>
</feature>
<dbReference type="InterPro" id="IPR043128">
    <property type="entry name" value="Rev_trsase/Diguanyl_cyclase"/>
</dbReference>
<dbReference type="InterPro" id="IPR017961">
    <property type="entry name" value="DNA_pol_Y-fam_little_finger"/>
</dbReference>
<comment type="similarity">
    <text evidence="2 16">Belongs to the DNA polymerase type-Y family.</text>
</comment>
<dbReference type="PANTHER" id="PTHR11076">
    <property type="entry name" value="DNA REPAIR POLYMERASE UMUC / TRANSFERASE FAMILY MEMBER"/>
    <property type="match status" value="1"/>
</dbReference>
<comment type="function">
    <text evidence="14 16">Poorly processive, error-prone DNA polymerase involved in untargeted mutagenesis. Copies undamaged DNA at stalled replication forks, which arise in vivo from mismatched or misaligned primer ends. These misaligned primers can be extended by PolIV. Exhibits no 3'-5' exonuclease (proofreading) activity. May be involved in translesional synthesis, in conjunction with the beta clamp from PolIII.</text>
</comment>
<comment type="subunit">
    <text evidence="16">Monomer.</text>
</comment>
<dbReference type="Pfam" id="PF11799">
    <property type="entry name" value="IMS_C"/>
    <property type="match status" value="1"/>
</dbReference>
<dbReference type="SUPFAM" id="SSF100879">
    <property type="entry name" value="Lesion bypass DNA polymerase (Y-family), little finger domain"/>
    <property type="match status" value="1"/>
</dbReference>
<comment type="catalytic activity">
    <reaction evidence="15 16">
        <text>DNA(n) + a 2'-deoxyribonucleoside 5'-triphosphate = DNA(n+1) + diphosphate</text>
        <dbReference type="Rhea" id="RHEA:22508"/>
        <dbReference type="Rhea" id="RHEA-COMP:17339"/>
        <dbReference type="Rhea" id="RHEA-COMP:17340"/>
        <dbReference type="ChEBI" id="CHEBI:33019"/>
        <dbReference type="ChEBI" id="CHEBI:61560"/>
        <dbReference type="ChEBI" id="CHEBI:173112"/>
        <dbReference type="EC" id="2.7.7.7"/>
    </reaction>
</comment>
<dbReference type="GO" id="GO:0003887">
    <property type="term" value="F:DNA-directed DNA polymerase activity"/>
    <property type="evidence" value="ECO:0007669"/>
    <property type="project" value="UniProtKB-UniRule"/>
</dbReference>
<protein>
    <recommendedName>
        <fullName evidence="16">DNA polymerase IV</fullName>
        <shortName evidence="16">Pol IV</shortName>
        <ecNumber evidence="16">2.7.7.7</ecNumber>
    </recommendedName>
</protein>
<keyword evidence="10 16" id="KW-0460">Magnesium</keyword>
<keyword evidence="5 16" id="KW-0808">Transferase</keyword>
<keyword evidence="13 16" id="KW-0234">DNA repair</keyword>
<dbReference type="Proteomes" id="UP000275356">
    <property type="component" value="Unassembled WGS sequence"/>
</dbReference>
<dbReference type="Gene3D" id="3.30.70.270">
    <property type="match status" value="1"/>
</dbReference>
<dbReference type="GO" id="GO:0006261">
    <property type="term" value="P:DNA-templated DNA replication"/>
    <property type="evidence" value="ECO:0007669"/>
    <property type="project" value="UniProtKB-UniRule"/>
</dbReference>
<dbReference type="InterPro" id="IPR022880">
    <property type="entry name" value="DNApol_IV"/>
</dbReference>
<dbReference type="GO" id="GO:0005829">
    <property type="term" value="C:cytosol"/>
    <property type="evidence" value="ECO:0007669"/>
    <property type="project" value="TreeGrafter"/>
</dbReference>
<evidence type="ECO:0000256" key="2">
    <source>
        <dbReference type="ARBA" id="ARBA00010945"/>
    </source>
</evidence>
<dbReference type="Gene3D" id="3.30.1490.100">
    <property type="entry name" value="DNA polymerase, Y-family, little finger domain"/>
    <property type="match status" value="1"/>
</dbReference>
<keyword evidence="6 16" id="KW-0548">Nucleotidyltransferase</keyword>
<keyword evidence="12 16" id="KW-0238">DNA-binding</keyword>
<feature type="region of interest" description="Disordered" evidence="17">
    <location>
        <begin position="402"/>
        <end position="442"/>
    </location>
</feature>
<evidence type="ECO:0000256" key="10">
    <source>
        <dbReference type="ARBA" id="ARBA00022842"/>
    </source>
</evidence>
<evidence type="ECO:0000313" key="20">
    <source>
        <dbReference type="Proteomes" id="UP000275356"/>
    </source>
</evidence>
<dbReference type="RefSeq" id="WP_123740743.1">
    <property type="nucleotide sequence ID" value="NZ_CALFQU010000008.1"/>
</dbReference>
<dbReference type="OrthoDB" id="9808813at2"/>
<organism evidence="19 20">
    <name type="scientific">Salana multivorans</name>
    <dbReference type="NCBI Taxonomy" id="120377"/>
    <lineage>
        <taxon>Bacteria</taxon>
        <taxon>Bacillati</taxon>
        <taxon>Actinomycetota</taxon>
        <taxon>Actinomycetes</taxon>
        <taxon>Micrococcales</taxon>
        <taxon>Beutenbergiaceae</taxon>
        <taxon>Salana</taxon>
    </lineage>
</organism>
<evidence type="ECO:0000256" key="7">
    <source>
        <dbReference type="ARBA" id="ARBA00022705"/>
    </source>
</evidence>
<evidence type="ECO:0000256" key="1">
    <source>
        <dbReference type="ARBA" id="ARBA00004496"/>
    </source>
</evidence>
<feature type="binding site" evidence="16">
    <location>
        <position position="119"/>
    </location>
    <ligand>
        <name>Mg(2+)</name>
        <dbReference type="ChEBI" id="CHEBI:18420"/>
    </ligand>
</feature>
<dbReference type="GO" id="GO:0003684">
    <property type="term" value="F:damaged DNA binding"/>
    <property type="evidence" value="ECO:0007669"/>
    <property type="project" value="InterPro"/>
</dbReference>
<dbReference type="InterPro" id="IPR001126">
    <property type="entry name" value="UmuC"/>
</dbReference>
<evidence type="ECO:0000259" key="18">
    <source>
        <dbReference type="PROSITE" id="PS50173"/>
    </source>
</evidence>
<feature type="domain" description="UmuC" evidence="18">
    <location>
        <begin position="22"/>
        <end position="201"/>
    </location>
</feature>
<dbReference type="GO" id="GO:0042276">
    <property type="term" value="P:error-prone translesion synthesis"/>
    <property type="evidence" value="ECO:0007669"/>
    <property type="project" value="TreeGrafter"/>
</dbReference>
<dbReference type="CDD" id="cd03586">
    <property type="entry name" value="PolY_Pol_IV_kappa"/>
    <property type="match status" value="1"/>
</dbReference>
<dbReference type="Pfam" id="PF00817">
    <property type="entry name" value="IMS"/>
    <property type="match status" value="1"/>
</dbReference>
<evidence type="ECO:0000256" key="13">
    <source>
        <dbReference type="ARBA" id="ARBA00023204"/>
    </source>
</evidence>
<dbReference type="Gene3D" id="1.10.150.20">
    <property type="entry name" value="5' to 3' exonuclease, C-terminal subdomain"/>
    <property type="match status" value="1"/>
</dbReference>
<evidence type="ECO:0000256" key="14">
    <source>
        <dbReference type="ARBA" id="ARBA00025589"/>
    </source>
</evidence>
<keyword evidence="9 16" id="KW-0227">DNA damage</keyword>
<dbReference type="NCBIfam" id="NF003015">
    <property type="entry name" value="PRK03858.1"/>
    <property type="match status" value="1"/>
</dbReference>
<evidence type="ECO:0000256" key="11">
    <source>
        <dbReference type="ARBA" id="ARBA00022932"/>
    </source>
</evidence>
<dbReference type="PANTHER" id="PTHR11076:SF33">
    <property type="entry name" value="DNA POLYMERASE KAPPA"/>
    <property type="match status" value="1"/>
</dbReference>